<evidence type="ECO:0000256" key="7">
    <source>
        <dbReference type="ARBA" id="ARBA00034808"/>
    </source>
</evidence>
<dbReference type="Pfam" id="PF13361">
    <property type="entry name" value="UvrD_C"/>
    <property type="match status" value="2"/>
</dbReference>
<dbReference type="InterPro" id="IPR027417">
    <property type="entry name" value="P-loop_NTPase"/>
</dbReference>
<evidence type="ECO:0000256" key="8">
    <source>
        <dbReference type="ARBA" id="ARBA00048988"/>
    </source>
</evidence>
<accession>A0A9X3LVR6</accession>
<dbReference type="EC" id="5.6.2.4" evidence="7"/>
<dbReference type="Proteomes" id="UP001146439">
    <property type="component" value="Unassembled WGS sequence"/>
</dbReference>
<evidence type="ECO:0000256" key="6">
    <source>
        <dbReference type="ARBA" id="ARBA00034617"/>
    </source>
</evidence>
<evidence type="ECO:0000256" key="4">
    <source>
        <dbReference type="ARBA" id="ARBA00022840"/>
    </source>
</evidence>
<dbReference type="Gene3D" id="3.40.50.300">
    <property type="entry name" value="P-loop containing nucleotide triphosphate hydrolases"/>
    <property type="match status" value="2"/>
</dbReference>
<sequence length="772" mass="84657">MATSVSFYRTFTYDPSIRSQVLAFYEKLLKDPTNPSLHVEPVQGAADKRVRTARVTQKYRAVLFELHSENLQQFVIIDILNHDDAYALATSKTFVVNGVSGVPQLVDADSQAETGALSEEEIQSRAKKLAAEMVAEQRAKQEAEEASANAERADAAETEGAPLAPAAEQEKVRPWDMVDVDKRALTDELGLSPDTVALLETADTVAQLEATLVTVAAWELDAVVGLLAGMSIEEVREDLGLERITVEDTDSDKALVESITSPAAQRDFVTDPGEEELDAILQGSFAQWRVYLHPSQRRAVEAEHSGSARVTGGAGTGKTVVVVHRTKHLLKKNPKARVFLTTYTRELATALKAQMNELYPTFLEAPVHGAPGLWISGVDALVFSVLKNAQSTERAAALKDALGIEADFLPSGLDGVEEKRLWQEAAELKGGKLPTEKSHPTFLSQEYSAVILTQGIKDEKSYLRARRTGRGTPLTRAERKAVWAIVEYFHDGCASISRLTYPAAAAVAAHIVEHRTGTEGMFDHVLIDEAQDFHAGHWKFLRAVAKRGPNDIFIAEDSHQRIYGQRLVLRNYGIETRGRASSKLRVNYRTTAQNLGYATAILEGTEWVDSEEDVDELTGYHSVRQGPAPIVLHSASKAEEAARLAEHIKDWTQGEEDVSIGVLTRTNQRGEEIARQLGEHDVAVSAGRRTSTERPVAVMTMHNAKGLEFTHVILLDVSAEALPQRYLFKGLAPAEADEALQRERALLYVAASRARDMLLVSVVGEASELLPV</sequence>
<dbReference type="GO" id="GO:0005829">
    <property type="term" value="C:cytosol"/>
    <property type="evidence" value="ECO:0007669"/>
    <property type="project" value="TreeGrafter"/>
</dbReference>
<dbReference type="AlphaFoldDB" id="A0A9X3LVR6"/>
<keyword evidence="4 9" id="KW-0067">ATP-binding</keyword>
<comment type="caution">
    <text evidence="12">The sequence shown here is derived from an EMBL/GenBank/DDBJ whole genome shotgun (WGS) entry which is preliminary data.</text>
</comment>
<comment type="catalytic activity">
    <reaction evidence="6">
        <text>Couples ATP hydrolysis with the unwinding of duplex DNA by translocating in the 3'-5' direction.</text>
        <dbReference type="EC" id="5.6.2.4"/>
    </reaction>
</comment>
<dbReference type="PROSITE" id="PS51198">
    <property type="entry name" value="UVRD_HELICASE_ATP_BIND"/>
    <property type="match status" value="1"/>
</dbReference>
<dbReference type="PANTHER" id="PTHR11070">
    <property type="entry name" value="UVRD / RECB / PCRA DNA HELICASE FAMILY MEMBER"/>
    <property type="match status" value="1"/>
</dbReference>
<feature type="region of interest" description="Disordered" evidence="10">
    <location>
        <begin position="133"/>
        <end position="174"/>
    </location>
</feature>
<dbReference type="RefSeq" id="WP_238800818.1">
    <property type="nucleotide sequence ID" value="NZ_JAKMUZ010000001.1"/>
</dbReference>
<evidence type="ECO:0000259" key="11">
    <source>
        <dbReference type="PROSITE" id="PS51198"/>
    </source>
</evidence>
<evidence type="ECO:0000256" key="9">
    <source>
        <dbReference type="PROSITE-ProRule" id="PRU00560"/>
    </source>
</evidence>
<keyword evidence="2 9" id="KW-0378">Hydrolase</keyword>
<dbReference type="PANTHER" id="PTHR11070:SF45">
    <property type="entry name" value="DNA 3'-5' HELICASE"/>
    <property type="match status" value="1"/>
</dbReference>
<evidence type="ECO:0000256" key="3">
    <source>
        <dbReference type="ARBA" id="ARBA00022806"/>
    </source>
</evidence>
<evidence type="ECO:0000313" key="12">
    <source>
        <dbReference type="EMBL" id="MCZ9295106.1"/>
    </source>
</evidence>
<evidence type="ECO:0000256" key="2">
    <source>
        <dbReference type="ARBA" id="ARBA00022801"/>
    </source>
</evidence>
<keyword evidence="1 9" id="KW-0547">Nucleotide-binding</keyword>
<dbReference type="GO" id="GO:0005524">
    <property type="term" value="F:ATP binding"/>
    <property type="evidence" value="ECO:0007669"/>
    <property type="project" value="UniProtKB-UniRule"/>
</dbReference>
<reference evidence="12" key="1">
    <citation type="submission" date="2022-02" db="EMBL/GenBank/DDBJ databases">
        <title>Corynebacterium sp. from urogenital microbiome.</title>
        <authorList>
            <person name="Cappelli E.A."/>
            <person name="Ribeiro T.G."/>
            <person name="Peixe L."/>
        </authorList>
    </citation>
    <scope>NUCLEOTIDE SEQUENCE</scope>
    <source>
        <strain evidence="12">C21Ua_68</strain>
    </source>
</reference>
<keyword evidence="5" id="KW-0413">Isomerase</keyword>
<evidence type="ECO:0000256" key="10">
    <source>
        <dbReference type="SAM" id="MobiDB-lite"/>
    </source>
</evidence>
<feature type="domain" description="UvrD-like helicase ATP-binding" evidence="11">
    <location>
        <begin position="291"/>
        <end position="591"/>
    </location>
</feature>
<evidence type="ECO:0000256" key="1">
    <source>
        <dbReference type="ARBA" id="ARBA00022741"/>
    </source>
</evidence>
<organism evidence="12 13">
    <name type="scientific">Corynebacterium yonathiae</name>
    <dbReference type="NCBI Taxonomy" id="2913504"/>
    <lineage>
        <taxon>Bacteria</taxon>
        <taxon>Bacillati</taxon>
        <taxon>Actinomycetota</taxon>
        <taxon>Actinomycetes</taxon>
        <taxon>Mycobacteriales</taxon>
        <taxon>Corynebacteriaceae</taxon>
        <taxon>Corynebacterium</taxon>
    </lineage>
</organism>
<dbReference type="InterPro" id="IPR014017">
    <property type="entry name" value="DNA_helicase_UvrD-like_C"/>
</dbReference>
<evidence type="ECO:0000256" key="5">
    <source>
        <dbReference type="ARBA" id="ARBA00023235"/>
    </source>
</evidence>
<protein>
    <recommendedName>
        <fullName evidence="7">DNA 3'-5' helicase</fullName>
        <ecNumber evidence="7">5.6.2.4</ecNumber>
    </recommendedName>
</protein>
<dbReference type="SUPFAM" id="SSF52540">
    <property type="entry name" value="P-loop containing nucleoside triphosphate hydrolases"/>
    <property type="match status" value="1"/>
</dbReference>
<proteinExistence type="predicted"/>
<dbReference type="InterPro" id="IPR000212">
    <property type="entry name" value="DNA_helicase_UvrD/REP"/>
</dbReference>
<name>A0A9X3LVR6_9CORY</name>
<feature type="binding site" evidence="9">
    <location>
        <begin position="312"/>
        <end position="319"/>
    </location>
    <ligand>
        <name>ATP</name>
        <dbReference type="ChEBI" id="CHEBI:30616"/>
    </ligand>
</feature>
<dbReference type="InterPro" id="IPR014016">
    <property type="entry name" value="UvrD-like_ATP-bd"/>
</dbReference>
<gene>
    <name evidence="12" type="ORF">L8V22_00795</name>
</gene>
<dbReference type="GO" id="GO:0016787">
    <property type="term" value="F:hydrolase activity"/>
    <property type="evidence" value="ECO:0007669"/>
    <property type="project" value="UniProtKB-UniRule"/>
</dbReference>
<dbReference type="EMBL" id="JAKMUZ010000001">
    <property type="protein sequence ID" value="MCZ9295106.1"/>
    <property type="molecule type" value="Genomic_DNA"/>
</dbReference>
<dbReference type="Pfam" id="PF00580">
    <property type="entry name" value="UvrD-helicase"/>
    <property type="match status" value="1"/>
</dbReference>
<keyword evidence="3 9" id="KW-0347">Helicase</keyword>
<dbReference type="GO" id="GO:0003677">
    <property type="term" value="F:DNA binding"/>
    <property type="evidence" value="ECO:0007669"/>
    <property type="project" value="InterPro"/>
</dbReference>
<dbReference type="GO" id="GO:0043138">
    <property type="term" value="F:3'-5' DNA helicase activity"/>
    <property type="evidence" value="ECO:0007669"/>
    <property type="project" value="UniProtKB-EC"/>
</dbReference>
<evidence type="ECO:0000313" key="13">
    <source>
        <dbReference type="Proteomes" id="UP001146439"/>
    </source>
</evidence>
<dbReference type="GO" id="GO:0000725">
    <property type="term" value="P:recombinational repair"/>
    <property type="evidence" value="ECO:0007669"/>
    <property type="project" value="TreeGrafter"/>
</dbReference>
<comment type="catalytic activity">
    <reaction evidence="8">
        <text>ATP + H2O = ADP + phosphate + H(+)</text>
        <dbReference type="Rhea" id="RHEA:13065"/>
        <dbReference type="ChEBI" id="CHEBI:15377"/>
        <dbReference type="ChEBI" id="CHEBI:15378"/>
        <dbReference type="ChEBI" id="CHEBI:30616"/>
        <dbReference type="ChEBI" id="CHEBI:43474"/>
        <dbReference type="ChEBI" id="CHEBI:456216"/>
        <dbReference type="EC" id="5.6.2.4"/>
    </reaction>
</comment>